<protein>
    <submittedName>
        <fullName evidence="1">Uncharacterized protein</fullName>
    </submittedName>
</protein>
<dbReference type="EMBL" id="MNCJ02000324">
    <property type="protein sequence ID" value="KAF5789458.1"/>
    <property type="molecule type" value="Genomic_DNA"/>
</dbReference>
<dbReference type="AlphaFoldDB" id="A0A9K3N7R3"/>
<dbReference type="Gramene" id="mRNA:HanXRQr2_Chr09g0371461">
    <property type="protein sequence ID" value="mRNA:HanXRQr2_Chr09g0371461"/>
    <property type="gene ID" value="HanXRQr2_Chr09g0371461"/>
</dbReference>
<evidence type="ECO:0000313" key="1">
    <source>
        <dbReference type="EMBL" id="KAF5789458.1"/>
    </source>
</evidence>
<dbReference type="Proteomes" id="UP000215914">
    <property type="component" value="Unassembled WGS sequence"/>
</dbReference>
<comment type="caution">
    <text evidence="1">The sequence shown here is derived from an EMBL/GenBank/DDBJ whole genome shotgun (WGS) entry which is preliminary data.</text>
</comment>
<evidence type="ECO:0000313" key="2">
    <source>
        <dbReference type="Proteomes" id="UP000215914"/>
    </source>
</evidence>
<proteinExistence type="predicted"/>
<organism evidence="1 2">
    <name type="scientific">Helianthus annuus</name>
    <name type="common">Common sunflower</name>
    <dbReference type="NCBI Taxonomy" id="4232"/>
    <lineage>
        <taxon>Eukaryota</taxon>
        <taxon>Viridiplantae</taxon>
        <taxon>Streptophyta</taxon>
        <taxon>Embryophyta</taxon>
        <taxon>Tracheophyta</taxon>
        <taxon>Spermatophyta</taxon>
        <taxon>Magnoliopsida</taxon>
        <taxon>eudicotyledons</taxon>
        <taxon>Gunneridae</taxon>
        <taxon>Pentapetalae</taxon>
        <taxon>asterids</taxon>
        <taxon>campanulids</taxon>
        <taxon>Asterales</taxon>
        <taxon>Asteraceae</taxon>
        <taxon>Asteroideae</taxon>
        <taxon>Heliantheae alliance</taxon>
        <taxon>Heliantheae</taxon>
        <taxon>Helianthus</taxon>
    </lineage>
</organism>
<keyword evidence="2" id="KW-1185">Reference proteome</keyword>
<reference evidence="1" key="1">
    <citation type="journal article" date="2017" name="Nature">
        <title>The sunflower genome provides insights into oil metabolism, flowering and Asterid evolution.</title>
        <authorList>
            <person name="Badouin H."/>
            <person name="Gouzy J."/>
            <person name="Grassa C.J."/>
            <person name="Murat F."/>
            <person name="Staton S.E."/>
            <person name="Cottret L."/>
            <person name="Lelandais-Briere C."/>
            <person name="Owens G.L."/>
            <person name="Carrere S."/>
            <person name="Mayjonade B."/>
            <person name="Legrand L."/>
            <person name="Gill N."/>
            <person name="Kane N.C."/>
            <person name="Bowers J.E."/>
            <person name="Hubner S."/>
            <person name="Bellec A."/>
            <person name="Berard A."/>
            <person name="Berges H."/>
            <person name="Blanchet N."/>
            <person name="Boniface M.C."/>
            <person name="Brunel D."/>
            <person name="Catrice O."/>
            <person name="Chaidir N."/>
            <person name="Claudel C."/>
            <person name="Donnadieu C."/>
            <person name="Faraut T."/>
            <person name="Fievet G."/>
            <person name="Helmstetter N."/>
            <person name="King M."/>
            <person name="Knapp S.J."/>
            <person name="Lai Z."/>
            <person name="Le Paslier M.C."/>
            <person name="Lippi Y."/>
            <person name="Lorenzon L."/>
            <person name="Mandel J.R."/>
            <person name="Marage G."/>
            <person name="Marchand G."/>
            <person name="Marquand E."/>
            <person name="Bret-Mestries E."/>
            <person name="Morien E."/>
            <person name="Nambeesan S."/>
            <person name="Nguyen T."/>
            <person name="Pegot-Espagnet P."/>
            <person name="Pouilly N."/>
            <person name="Raftis F."/>
            <person name="Sallet E."/>
            <person name="Schiex T."/>
            <person name="Thomas J."/>
            <person name="Vandecasteele C."/>
            <person name="Vares D."/>
            <person name="Vear F."/>
            <person name="Vautrin S."/>
            <person name="Crespi M."/>
            <person name="Mangin B."/>
            <person name="Burke J.M."/>
            <person name="Salse J."/>
            <person name="Munos S."/>
            <person name="Vincourt P."/>
            <person name="Rieseberg L.H."/>
            <person name="Langlade N.B."/>
        </authorList>
    </citation>
    <scope>NUCLEOTIDE SEQUENCE</scope>
    <source>
        <tissue evidence="1">Leaves</tissue>
    </source>
</reference>
<reference evidence="1" key="2">
    <citation type="submission" date="2020-06" db="EMBL/GenBank/DDBJ databases">
        <title>Helianthus annuus Genome sequencing and assembly Release 2.</title>
        <authorList>
            <person name="Gouzy J."/>
            <person name="Langlade N."/>
            <person name="Munos S."/>
        </authorList>
    </citation>
    <scope>NUCLEOTIDE SEQUENCE</scope>
    <source>
        <tissue evidence="1">Leaves</tissue>
    </source>
</reference>
<name>A0A9K3N7R3_HELAN</name>
<gene>
    <name evidence="1" type="ORF">HanXRQr2_Chr09g0371461</name>
</gene>
<accession>A0A9K3N7R3</accession>
<sequence length="123" mass="14532">MKDKSAMKKAKKVMVLKMLLMVSWICNGVCCYSICWMMLDQYIPACYRNEVEDVGNEDIKDDNFSKVTYAYKEWYDDYDSAIEVLKTEDVKVGKEKDVIRNEDYKMEPEDNDPEVLAMAWEHE</sequence>